<evidence type="ECO:0000313" key="2">
    <source>
        <dbReference type="Ensembl" id="ENSMMDP00005008467.1"/>
    </source>
</evidence>
<dbReference type="AlphaFoldDB" id="A0A667X032"/>
<dbReference type="InterPro" id="IPR036179">
    <property type="entry name" value="Ig-like_dom_sf"/>
</dbReference>
<feature type="domain" description="Ig-like" evidence="1">
    <location>
        <begin position="16"/>
        <end position="107"/>
    </location>
</feature>
<dbReference type="SUPFAM" id="SSF48726">
    <property type="entry name" value="Immunoglobulin"/>
    <property type="match status" value="1"/>
</dbReference>
<dbReference type="PROSITE" id="PS50835">
    <property type="entry name" value="IG_LIKE"/>
    <property type="match status" value="1"/>
</dbReference>
<dbReference type="InterPro" id="IPR013783">
    <property type="entry name" value="Ig-like_fold"/>
</dbReference>
<dbReference type="GeneTree" id="ENSGT01150000290169"/>
<reference evidence="2" key="2">
    <citation type="submission" date="2025-08" db="UniProtKB">
        <authorList>
            <consortium name="Ensembl"/>
        </authorList>
    </citation>
    <scope>IDENTIFICATION</scope>
</reference>
<dbReference type="InterPro" id="IPR003597">
    <property type="entry name" value="Ig_C1-set"/>
</dbReference>
<dbReference type="Proteomes" id="UP000472263">
    <property type="component" value="Chromosome 8"/>
</dbReference>
<dbReference type="Ensembl" id="ENSMMDT00005008708.1">
    <property type="protein sequence ID" value="ENSMMDP00005008467.1"/>
    <property type="gene ID" value="ENSMMDG00005004686.1"/>
</dbReference>
<proteinExistence type="predicted"/>
<reference evidence="2" key="1">
    <citation type="submission" date="2019-06" db="EMBL/GenBank/DDBJ databases">
        <authorList>
            <consortium name="Wellcome Sanger Institute Data Sharing"/>
        </authorList>
    </citation>
    <scope>NUCLEOTIDE SEQUENCE [LARGE SCALE GENOMIC DNA]</scope>
</reference>
<dbReference type="InParanoid" id="A0A667X032"/>
<sequence>MFCPNLFLTVHSSSPPSIHLEIPRFKTVIAESVVTATCLVHTDLDAKVTWLLNDQVLSNKPTKQDRNTTHIISNLTVPSADWKNLNKVQCRAEHRCFTLTENTIILTGKKTIQNKNQLICEIC</sequence>
<dbReference type="InterPro" id="IPR007110">
    <property type="entry name" value="Ig-like_dom"/>
</dbReference>
<dbReference type="Gene3D" id="2.60.40.10">
    <property type="entry name" value="Immunoglobulins"/>
    <property type="match status" value="1"/>
</dbReference>
<name>A0A667X032_9TELE</name>
<reference evidence="2" key="3">
    <citation type="submission" date="2025-09" db="UniProtKB">
        <authorList>
            <consortium name="Ensembl"/>
        </authorList>
    </citation>
    <scope>IDENTIFICATION</scope>
</reference>
<dbReference type="Pfam" id="PF07654">
    <property type="entry name" value="C1-set"/>
    <property type="match status" value="1"/>
</dbReference>
<protein>
    <recommendedName>
        <fullName evidence="1">Ig-like domain-containing protein</fullName>
    </recommendedName>
</protein>
<organism evidence="2 3">
    <name type="scientific">Myripristis murdjan</name>
    <name type="common">pinecone soldierfish</name>
    <dbReference type="NCBI Taxonomy" id="586833"/>
    <lineage>
        <taxon>Eukaryota</taxon>
        <taxon>Metazoa</taxon>
        <taxon>Chordata</taxon>
        <taxon>Craniata</taxon>
        <taxon>Vertebrata</taxon>
        <taxon>Euteleostomi</taxon>
        <taxon>Actinopterygii</taxon>
        <taxon>Neopterygii</taxon>
        <taxon>Teleostei</taxon>
        <taxon>Neoteleostei</taxon>
        <taxon>Acanthomorphata</taxon>
        <taxon>Holocentriformes</taxon>
        <taxon>Holocentridae</taxon>
        <taxon>Myripristis</taxon>
    </lineage>
</organism>
<keyword evidence="3" id="KW-1185">Reference proteome</keyword>
<evidence type="ECO:0000313" key="3">
    <source>
        <dbReference type="Proteomes" id="UP000472263"/>
    </source>
</evidence>
<accession>A0A667X032</accession>
<evidence type="ECO:0000259" key="1">
    <source>
        <dbReference type="PROSITE" id="PS50835"/>
    </source>
</evidence>